<dbReference type="OrthoDB" id="9769600at2"/>
<dbReference type="RefSeq" id="WP_072333685.1">
    <property type="nucleotide sequence ID" value="NZ_LT630450.1"/>
</dbReference>
<accession>A0A1K1LDK5</accession>
<keyword evidence="3" id="KW-0285">Flavoprotein</keyword>
<comment type="cofactor">
    <cofactor evidence="1">
        <name>FAD</name>
        <dbReference type="ChEBI" id="CHEBI:57692"/>
    </cofactor>
</comment>
<gene>
    <name evidence="7" type="ORF">DESPIGER_0929</name>
</gene>
<dbReference type="AlphaFoldDB" id="A0A1K1LDK5"/>
<evidence type="ECO:0000313" key="8">
    <source>
        <dbReference type="Proteomes" id="UP000186323"/>
    </source>
</evidence>
<dbReference type="NCBIfam" id="TIGR00031">
    <property type="entry name" value="UDP-GALP_mutase"/>
    <property type="match status" value="1"/>
</dbReference>
<dbReference type="SUPFAM" id="SSF54373">
    <property type="entry name" value="FAD-linked reductases, C-terminal domain"/>
    <property type="match status" value="1"/>
</dbReference>
<evidence type="ECO:0000256" key="5">
    <source>
        <dbReference type="ARBA" id="ARBA00023235"/>
    </source>
</evidence>
<dbReference type="GO" id="GO:0050660">
    <property type="term" value="F:flavin adenine dinucleotide binding"/>
    <property type="evidence" value="ECO:0007669"/>
    <property type="project" value="TreeGrafter"/>
</dbReference>
<evidence type="ECO:0000256" key="4">
    <source>
        <dbReference type="ARBA" id="ARBA00022827"/>
    </source>
</evidence>
<dbReference type="GO" id="GO:0008767">
    <property type="term" value="F:UDP-galactopyranose mutase activity"/>
    <property type="evidence" value="ECO:0007669"/>
    <property type="project" value="UniProtKB-EC"/>
</dbReference>
<keyword evidence="8" id="KW-1185">Reference proteome</keyword>
<evidence type="ECO:0000313" key="7">
    <source>
        <dbReference type="EMBL" id="SFV72792.1"/>
    </source>
</evidence>
<dbReference type="Gene3D" id="3.40.50.720">
    <property type="entry name" value="NAD(P)-binding Rossmann-like Domain"/>
    <property type="match status" value="3"/>
</dbReference>
<dbReference type="KEGG" id="dpg:DESPIGER_0929"/>
<dbReference type="SUPFAM" id="SSF51971">
    <property type="entry name" value="Nucleotide-binding domain"/>
    <property type="match status" value="1"/>
</dbReference>
<organism evidence="7 8">
    <name type="scientific">Desulfovibrio piger</name>
    <dbReference type="NCBI Taxonomy" id="901"/>
    <lineage>
        <taxon>Bacteria</taxon>
        <taxon>Pseudomonadati</taxon>
        <taxon>Thermodesulfobacteriota</taxon>
        <taxon>Desulfovibrionia</taxon>
        <taxon>Desulfovibrionales</taxon>
        <taxon>Desulfovibrionaceae</taxon>
        <taxon>Desulfovibrio</taxon>
    </lineage>
</organism>
<dbReference type="EMBL" id="LT630450">
    <property type="protein sequence ID" value="SFV72792.1"/>
    <property type="molecule type" value="Genomic_DNA"/>
</dbReference>
<dbReference type="InterPro" id="IPR015899">
    <property type="entry name" value="UDP-GalPyranose_mutase_C"/>
</dbReference>
<evidence type="ECO:0000256" key="3">
    <source>
        <dbReference type="ARBA" id="ARBA00022630"/>
    </source>
</evidence>
<evidence type="ECO:0000256" key="2">
    <source>
        <dbReference type="ARBA" id="ARBA00009321"/>
    </source>
</evidence>
<dbReference type="PANTHER" id="PTHR21197:SF0">
    <property type="entry name" value="UDP-GALACTOPYRANOSE MUTASE"/>
    <property type="match status" value="1"/>
</dbReference>
<comment type="similarity">
    <text evidence="2">Belongs to the UDP-galactopyranose/dTDP-fucopyranose mutase family.</text>
</comment>
<dbReference type="Pfam" id="PF13450">
    <property type="entry name" value="NAD_binding_8"/>
    <property type="match status" value="1"/>
</dbReference>
<feature type="domain" description="UDP-galactopyranose mutase C-terminal" evidence="6">
    <location>
        <begin position="149"/>
        <end position="355"/>
    </location>
</feature>
<dbReference type="InterPro" id="IPR004379">
    <property type="entry name" value="UDP-GALP_mutase"/>
</dbReference>
<keyword evidence="5 7" id="KW-0413">Isomerase</keyword>
<proteinExistence type="inferred from homology"/>
<dbReference type="Pfam" id="PF03275">
    <property type="entry name" value="GLF"/>
    <property type="match status" value="1"/>
</dbReference>
<sequence>MKYFIIGAGIWGAVMAERIASVMNEPVTIVDRRNHIGGNCHSVFDAETGIDCHYYGSHIFHTSISEVWEYLSSFCEFTSYRHKVFTRHNGKIFSMPINLFTINEFYGKNFTPAEAEAFLAAEIQRDCVDQPSNLEEKAISLIGRPLYEAFIKNYTRKQWERDPKNLPASIINRLPFHTCYNMEYFCDTWQGVPKDGYHTLFKKMLSNSNITVKLNCDYTAIQSMIPSDAIIMYTGMPDELFKYKYGMLEWRSLRFEWERINLRDFQGTSVINYADLDVPYTRIHEFKHYHPERTSSFNLNKTIICREYPASYHVQNEAYYPINDERNRSLYSKYAEEADKIPGLILGGRLGAYRYWDMDKAVANALHIFNTQIYPQKINI</sequence>
<name>A0A1K1LDK5_9BACT</name>
<dbReference type="EC" id="5.4.99.9" evidence="7"/>
<protein>
    <submittedName>
        <fullName evidence="7">UDP-galactopyranose mutase</fullName>
        <ecNumber evidence="7">5.4.99.9</ecNumber>
    </submittedName>
</protein>
<dbReference type="GO" id="GO:0005829">
    <property type="term" value="C:cytosol"/>
    <property type="evidence" value="ECO:0007669"/>
    <property type="project" value="TreeGrafter"/>
</dbReference>
<evidence type="ECO:0000259" key="6">
    <source>
        <dbReference type="Pfam" id="PF03275"/>
    </source>
</evidence>
<keyword evidence="4" id="KW-0274">FAD</keyword>
<evidence type="ECO:0000256" key="1">
    <source>
        <dbReference type="ARBA" id="ARBA00001974"/>
    </source>
</evidence>
<dbReference type="Proteomes" id="UP000186323">
    <property type="component" value="Chromosome I"/>
</dbReference>
<dbReference type="PANTHER" id="PTHR21197">
    <property type="entry name" value="UDP-GALACTOPYRANOSE MUTASE"/>
    <property type="match status" value="1"/>
</dbReference>
<reference evidence="8" key="1">
    <citation type="submission" date="2016-10" db="EMBL/GenBank/DDBJ databases">
        <authorList>
            <person name="Wegmann U."/>
        </authorList>
    </citation>
    <scope>NUCLEOTIDE SEQUENCE [LARGE SCALE GENOMIC DNA]</scope>
</reference>